<gene>
    <name evidence="1" type="ORF">D7316_05302</name>
</gene>
<dbReference type="Proteomes" id="UP000271469">
    <property type="component" value="Chromosome"/>
</dbReference>
<name>A0A3G8JVQ7_9ACTN</name>
<proteinExistence type="predicted"/>
<accession>A0A3G8JVQ7</accession>
<dbReference type="KEGG" id="gom:D7316_05302"/>
<organism evidence="1 2">
    <name type="scientific">Gordonia insulae</name>
    <dbReference type="NCBI Taxonomy" id="2420509"/>
    <lineage>
        <taxon>Bacteria</taxon>
        <taxon>Bacillati</taxon>
        <taxon>Actinomycetota</taxon>
        <taxon>Actinomycetes</taxon>
        <taxon>Mycobacteriales</taxon>
        <taxon>Gordoniaceae</taxon>
        <taxon>Gordonia</taxon>
    </lineage>
</organism>
<evidence type="ECO:0000313" key="1">
    <source>
        <dbReference type="EMBL" id="AZG48682.1"/>
    </source>
</evidence>
<reference evidence="1 2" key="1">
    <citation type="submission" date="2018-11" db="EMBL/GenBank/DDBJ databases">
        <title>Gordonia insulae sp. nov., isolated from an island soil.</title>
        <authorList>
            <person name="Kim Y.S."/>
            <person name="Kim S.B."/>
        </authorList>
    </citation>
    <scope>NUCLEOTIDE SEQUENCE [LARGE SCALE GENOMIC DNA]</scope>
    <source>
        <strain evidence="1 2">MMS17-SY073</strain>
    </source>
</reference>
<protein>
    <submittedName>
        <fullName evidence="1">Uncharacterized protein</fullName>
    </submittedName>
</protein>
<evidence type="ECO:0000313" key="2">
    <source>
        <dbReference type="Proteomes" id="UP000271469"/>
    </source>
</evidence>
<keyword evidence="2" id="KW-1185">Reference proteome</keyword>
<dbReference type="EMBL" id="CP033972">
    <property type="protein sequence ID" value="AZG48682.1"/>
    <property type="molecule type" value="Genomic_DNA"/>
</dbReference>
<sequence>MGERPLLGEGFGYRALVAIGRMRFVHDTTLPGQYESNARGEPPVSWQFAGRISAFSEELRDGQLPSGA</sequence>
<dbReference type="AlphaFoldDB" id="A0A3G8JVQ7"/>